<evidence type="ECO:0000256" key="6">
    <source>
        <dbReference type="ARBA" id="ARBA00023284"/>
    </source>
</evidence>
<dbReference type="SUPFAM" id="SSF52833">
    <property type="entry name" value="Thioredoxin-like"/>
    <property type="match status" value="1"/>
</dbReference>
<dbReference type="NCBIfam" id="NF008229">
    <property type="entry name" value="PRK10996.1"/>
    <property type="match status" value="1"/>
</dbReference>
<dbReference type="CDD" id="cd02947">
    <property type="entry name" value="TRX_family"/>
    <property type="match status" value="1"/>
</dbReference>
<dbReference type="NCBIfam" id="TIGR01068">
    <property type="entry name" value="thioredoxin"/>
    <property type="match status" value="1"/>
</dbReference>
<evidence type="ECO:0000256" key="1">
    <source>
        <dbReference type="ARBA" id="ARBA00008987"/>
    </source>
</evidence>
<dbReference type="InterPro" id="IPR036249">
    <property type="entry name" value="Thioredoxin-like_sf"/>
</dbReference>
<keyword evidence="5" id="KW-1015">Disulfide bond</keyword>
<dbReference type="PANTHER" id="PTHR45663:SF40">
    <property type="entry name" value="THIOREDOXIN 2"/>
    <property type="match status" value="1"/>
</dbReference>
<dbReference type="Pfam" id="PF00085">
    <property type="entry name" value="Thioredoxin"/>
    <property type="match status" value="1"/>
</dbReference>
<dbReference type="PROSITE" id="PS00194">
    <property type="entry name" value="THIOREDOXIN_1"/>
    <property type="match status" value="1"/>
</dbReference>
<dbReference type="InterPro" id="IPR049299">
    <property type="entry name" value="Thio2_N"/>
</dbReference>
<dbReference type="PRINTS" id="PR00421">
    <property type="entry name" value="THIOREDOXIN"/>
</dbReference>
<dbReference type="PROSITE" id="PS51352">
    <property type="entry name" value="THIOREDOXIN_2"/>
    <property type="match status" value="1"/>
</dbReference>
<evidence type="ECO:0000259" key="8">
    <source>
        <dbReference type="PROSITE" id="PS51352"/>
    </source>
</evidence>
<dbReference type="RefSeq" id="WP_168451321.1">
    <property type="nucleotide sequence ID" value="NZ_JAAWWK010000006.1"/>
</dbReference>
<dbReference type="Proteomes" id="UP000765845">
    <property type="component" value="Unassembled WGS sequence"/>
</dbReference>
<evidence type="ECO:0000256" key="4">
    <source>
        <dbReference type="ARBA" id="ARBA00022982"/>
    </source>
</evidence>
<keyword evidence="4" id="KW-0249">Electron transport</keyword>
<evidence type="ECO:0000256" key="5">
    <source>
        <dbReference type="ARBA" id="ARBA00023157"/>
    </source>
</evidence>
<dbReference type="EMBL" id="JAAWWK010000006">
    <property type="protein sequence ID" value="NKI18792.1"/>
    <property type="molecule type" value="Genomic_DNA"/>
</dbReference>
<dbReference type="Gene3D" id="2.30.30.380">
    <property type="entry name" value="Zn-finger domain of Sec23/24"/>
    <property type="match status" value="1"/>
</dbReference>
<keyword evidence="3" id="KW-0479">Metal-binding</keyword>
<dbReference type="Pfam" id="PF21352">
    <property type="entry name" value="Zn_ribbon_Thio2"/>
    <property type="match status" value="1"/>
</dbReference>
<evidence type="ECO:0000313" key="9">
    <source>
        <dbReference type="EMBL" id="NKI18792.1"/>
    </source>
</evidence>
<comment type="caution">
    <text evidence="9">The sequence shown here is derived from an EMBL/GenBank/DDBJ whole genome shotgun (WGS) entry which is preliminary data.</text>
</comment>
<keyword evidence="2" id="KW-0813">Transport</keyword>
<evidence type="ECO:0000313" key="10">
    <source>
        <dbReference type="Proteomes" id="UP000765845"/>
    </source>
</evidence>
<evidence type="ECO:0000256" key="3">
    <source>
        <dbReference type="ARBA" id="ARBA00022723"/>
    </source>
</evidence>
<proteinExistence type="inferred from homology"/>
<dbReference type="InterPro" id="IPR013766">
    <property type="entry name" value="Thioredoxin_domain"/>
</dbReference>
<dbReference type="InterPro" id="IPR017937">
    <property type="entry name" value="Thioredoxin_CS"/>
</dbReference>
<sequence>MSEKQALQLVCASCGAVNRVPASRLADRPVCGKCKSLILSGEAINVGDANFARWLQKNDLPVVVDFWAPWCGPCVSFAPVYKDVAKRWAGRARFLKLDTEAQPVTAGQYQIRSIPTLMVFSQGREVVRNAGALPPAQFEQWLANYLPRH</sequence>
<gene>
    <name evidence="9" type="primary">trxC</name>
    <name evidence="9" type="ORF">HCU74_15395</name>
</gene>
<evidence type="ECO:0000256" key="7">
    <source>
        <dbReference type="NCBIfam" id="TIGR01068"/>
    </source>
</evidence>
<evidence type="ECO:0000256" key="2">
    <source>
        <dbReference type="ARBA" id="ARBA00022448"/>
    </source>
</evidence>
<accession>A0ABX1GKB1</accession>
<keyword evidence="10" id="KW-1185">Reference proteome</keyword>
<organism evidence="9 10">
    <name type="scientific">Spongiibacter thalassae</name>
    <dbReference type="NCBI Taxonomy" id="2721624"/>
    <lineage>
        <taxon>Bacteria</taxon>
        <taxon>Pseudomonadati</taxon>
        <taxon>Pseudomonadota</taxon>
        <taxon>Gammaproteobacteria</taxon>
        <taxon>Cellvibrionales</taxon>
        <taxon>Spongiibacteraceae</taxon>
        <taxon>Spongiibacter</taxon>
    </lineage>
</organism>
<reference evidence="9 10" key="1">
    <citation type="submission" date="2020-04" db="EMBL/GenBank/DDBJ databases">
        <authorList>
            <person name="Yoon J."/>
        </authorList>
    </citation>
    <scope>NUCLEOTIDE SEQUENCE [LARGE SCALE GENOMIC DNA]</scope>
    <source>
        <strain evidence="9 10">KMU-166</strain>
    </source>
</reference>
<feature type="domain" description="Thioredoxin" evidence="8">
    <location>
        <begin position="14"/>
        <end position="147"/>
    </location>
</feature>
<dbReference type="InterPro" id="IPR005746">
    <property type="entry name" value="Thioredoxin"/>
</dbReference>
<name>A0ABX1GKB1_9GAMM</name>
<keyword evidence="6" id="KW-0676">Redox-active center</keyword>
<comment type="similarity">
    <text evidence="1">Belongs to the thioredoxin family.</text>
</comment>
<dbReference type="PANTHER" id="PTHR45663">
    <property type="entry name" value="GEO12009P1"/>
    <property type="match status" value="1"/>
</dbReference>
<dbReference type="Gene3D" id="3.40.30.10">
    <property type="entry name" value="Glutaredoxin"/>
    <property type="match status" value="1"/>
</dbReference>
<protein>
    <recommendedName>
        <fullName evidence="7">Thioredoxin</fullName>
    </recommendedName>
</protein>